<feature type="transmembrane region" description="Helical" evidence="6">
    <location>
        <begin position="20"/>
        <end position="42"/>
    </location>
</feature>
<feature type="transmembrane region" description="Helical" evidence="6">
    <location>
        <begin position="264"/>
        <end position="285"/>
    </location>
</feature>
<feature type="transmembrane region" description="Helical" evidence="6">
    <location>
        <begin position="322"/>
        <end position="341"/>
    </location>
</feature>
<comment type="subcellular location">
    <subcellularLocation>
        <location evidence="1">Cell membrane</location>
        <topology evidence="1">Multi-pass membrane protein</topology>
    </subcellularLocation>
</comment>
<feature type="transmembrane region" description="Helical" evidence="6">
    <location>
        <begin position="429"/>
        <end position="452"/>
    </location>
</feature>
<dbReference type="PRINTS" id="PR01036">
    <property type="entry name" value="TCRTETB"/>
</dbReference>
<organism evidence="8 9">
    <name type="scientific">Texcoconibacillus texcoconensis</name>
    <dbReference type="NCBI Taxonomy" id="1095777"/>
    <lineage>
        <taxon>Bacteria</taxon>
        <taxon>Bacillati</taxon>
        <taxon>Bacillota</taxon>
        <taxon>Bacilli</taxon>
        <taxon>Bacillales</taxon>
        <taxon>Bacillaceae</taxon>
        <taxon>Texcoconibacillus</taxon>
    </lineage>
</organism>
<dbReference type="Gene3D" id="1.20.1720.10">
    <property type="entry name" value="Multidrug resistance protein D"/>
    <property type="match status" value="1"/>
</dbReference>
<evidence type="ECO:0000256" key="2">
    <source>
        <dbReference type="ARBA" id="ARBA00022448"/>
    </source>
</evidence>
<keyword evidence="3 6" id="KW-0812">Transmembrane</keyword>
<reference evidence="8 9" key="1">
    <citation type="submission" date="2020-08" db="EMBL/GenBank/DDBJ databases">
        <title>Genomic Encyclopedia of Type Strains, Phase IV (KMG-IV): sequencing the most valuable type-strain genomes for metagenomic binning, comparative biology and taxonomic classification.</title>
        <authorList>
            <person name="Goeker M."/>
        </authorList>
    </citation>
    <scope>NUCLEOTIDE SEQUENCE [LARGE SCALE GENOMIC DNA]</scope>
    <source>
        <strain evidence="8 9">DSM 24696</strain>
    </source>
</reference>
<dbReference type="InterPro" id="IPR020846">
    <property type="entry name" value="MFS_dom"/>
</dbReference>
<evidence type="ECO:0000256" key="4">
    <source>
        <dbReference type="ARBA" id="ARBA00022989"/>
    </source>
</evidence>
<feature type="transmembrane region" description="Helical" evidence="6">
    <location>
        <begin position="54"/>
        <end position="73"/>
    </location>
</feature>
<dbReference type="Proteomes" id="UP000551878">
    <property type="component" value="Unassembled WGS sequence"/>
</dbReference>
<feature type="transmembrane region" description="Helical" evidence="6">
    <location>
        <begin position="170"/>
        <end position="187"/>
    </location>
</feature>
<feature type="transmembrane region" description="Helical" evidence="6">
    <location>
        <begin position="387"/>
        <end position="409"/>
    </location>
</feature>
<evidence type="ECO:0000256" key="6">
    <source>
        <dbReference type="SAM" id="Phobius"/>
    </source>
</evidence>
<feature type="domain" description="Major facilitator superfamily (MFS) profile" evidence="7">
    <location>
        <begin position="19"/>
        <end position="457"/>
    </location>
</feature>
<dbReference type="RefSeq" id="WP_184662981.1">
    <property type="nucleotide sequence ID" value="NZ_JACHHB010000002.1"/>
</dbReference>
<evidence type="ECO:0000256" key="1">
    <source>
        <dbReference type="ARBA" id="ARBA00004651"/>
    </source>
</evidence>
<feature type="transmembrane region" description="Helical" evidence="6">
    <location>
        <begin position="347"/>
        <end position="366"/>
    </location>
</feature>
<keyword evidence="2" id="KW-0813">Transport</keyword>
<feature type="transmembrane region" description="Helical" evidence="6">
    <location>
        <begin position="225"/>
        <end position="243"/>
    </location>
</feature>
<evidence type="ECO:0000256" key="5">
    <source>
        <dbReference type="ARBA" id="ARBA00023136"/>
    </source>
</evidence>
<dbReference type="EMBL" id="JACHHB010000002">
    <property type="protein sequence ID" value="MBB5172530.1"/>
    <property type="molecule type" value="Genomic_DNA"/>
</dbReference>
<evidence type="ECO:0000313" key="8">
    <source>
        <dbReference type="EMBL" id="MBB5172530.1"/>
    </source>
</evidence>
<evidence type="ECO:0000313" key="9">
    <source>
        <dbReference type="Proteomes" id="UP000551878"/>
    </source>
</evidence>
<comment type="caution">
    <text evidence="8">The sequence shown here is derived from an EMBL/GenBank/DDBJ whole genome shotgun (WGS) entry which is preliminary data.</text>
</comment>
<feature type="transmembrane region" description="Helical" evidence="6">
    <location>
        <begin position="142"/>
        <end position="164"/>
    </location>
</feature>
<name>A0A840QMH0_9BACI</name>
<accession>A0A840QMH0</accession>
<dbReference type="PANTHER" id="PTHR42718">
    <property type="entry name" value="MAJOR FACILITATOR SUPERFAMILY MULTIDRUG TRANSPORTER MFSC"/>
    <property type="match status" value="1"/>
</dbReference>
<keyword evidence="4 6" id="KW-1133">Transmembrane helix</keyword>
<dbReference type="GO" id="GO:0005886">
    <property type="term" value="C:plasma membrane"/>
    <property type="evidence" value="ECO:0007669"/>
    <property type="project" value="UniProtKB-SubCell"/>
</dbReference>
<dbReference type="AlphaFoldDB" id="A0A840QMH0"/>
<dbReference type="SUPFAM" id="SSF103473">
    <property type="entry name" value="MFS general substrate transporter"/>
    <property type="match status" value="1"/>
</dbReference>
<feature type="transmembrane region" description="Helical" evidence="6">
    <location>
        <begin position="291"/>
        <end position="310"/>
    </location>
</feature>
<feature type="transmembrane region" description="Helical" evidence="6">
    <location>
        <begin position="85"/>
        <end position="104"/>
    </location>
</feature>
<evidence type="ECO:0000256" key="3">
    <source>
        <dbReference type="ARBA" id="ARBA00022692"/>
    </source>
</evidence>
<keyword evidence="9" id="KW-1185">Reference proteome</keyword>
<dbReference type="Pfam" id="PF07690">
    <property type="entry name" value="MFS_1"/>
    <property type="match status" value="1"/>
</dbReference>
<evidence type="ECO:0000259" key="7">
    <source>
        <dbReference type="PROSITE" id="PS50850"/>
    </source>
</evidence>
<dbReference type="PROSITE" id="PS50850">
    <property type="entry name" value="MFS"/>
    <property type="match status" value="1"/>
</dbReference>
<feature type="transmembrane region" description="Helical" evidence="6">
    <location>
        <begin position="110"/>
        <end position="130"/>
    </location>
</feature>
<dbReference type="GO" id="GO:0022857">
    <property type="term" value="F:transmembrane transporter activity"/>
    <property type="evidence" value="ECO:0007669"/>
    <property type="project" value="InterPro"/>
</dbReference>
<dbReference type="PANTHER" id="PTHR42718:SF9">
    <property type="entry name" value="MAJOR FACILITATOR SUPERFAMILY MULTIDRUG TRANSPORTER MFSC"/>
    <property type="match status" value="1"/>
</dbReference>
<protein>
    <submittedName>
        <fullName evidence="8">DHA2 family metal-tetracycline-proton antiporter-like MFS transporter</fullName>
    </submittedName>
</protein>
<dbReference type="InterPro" id="IPR036259">
    <property type="entry name" value="MFS_trans_sf"/>
</dbReference>
<sequence>MTGASKLDHQLDSKKKSQLILLICILLIFTVMNGTMFNVAVPDIAEEFGLMPSQVSWVMTGYILVFAVCSLMYGKLADIYPIKTLISVGVILFAVGATLGLIAPNYTTLIVARIIQAVGGATIPAFAFIIPARFLPDEKGKVFGIISSTVAFASGVGPIAGGLIGGVLEWRFLFVFSMFSILAVPLLRRWLPEEGKREGTVDFIGALFLTGFVSGFLMFVTTFNVWVLTIGFFSFILFVWRTLSVREPFIQPTMLKDRRYTTTVLTSFLGTSALFGMIFVIPIMLRDLYDMSTLGIGFVLFPGAIFAGFIGQFGGKLIELRGSQGVVVIALTLVGAGVLLISTFAGYSPWVIAICLLVTYLGFPLIQSSTANLLTTILPNERTGVGMGLFNLLNFMAGAVSSALFGSYLDLGNVSYLMNPLALSGDNMIYSNLFFILMLVTVVALSLFTWVFRGDENKKEEKQQHLASET</sequence>
<proteinExistence type="predicted"/>
<gene>
    <name evidence="8" type="ORF">HNQ41_000674</name>
</gene>
<dbReference type="CDD" id="cd17321">
    <property type="entry name" value="MFS_MMR_MDR_like"/>
    <property type="match status" value="1"/>
</dbReference>
<keyword evidence="5 6" id="KW-0472">Membrane</keyword>
<dbReference type="InterPro" id="IPR011701">
    <property type="entry name" value="MFS"/>
</dbReference>
<feature type="transmembrane region" description="Helical" evidence="6">
    <location>
        <begin position="199"/>
        <end position="219"/>
    </location>
</feature>
<dbReference type="Gene3D" id="1.20.1250.20">
    <property type="entry name" value="MFS general substrate transporter like domains"/>
    <property type="match status" value="1"/>
</dbReference>